<gene>
    <name evidence="1" type="ORF">SAMN06269173_102266</name>
</gene>
<keyword evidence="2" id="KW-1185">Reference proteome</keyword>
<organism evidence="1 2">
    <name type="scientific">Hymenobacter mucosus</name>
    <dbReference type="NCBI Taxonomy" id="1411120"/>
    <lineage>
        <taxon>Bacteria</taxon>
        <taxon>Pseudomonadati</taxon>
        <taxon>Bacteroidota</taxon>
        <taxon>Cytophagia</taxon>
        <taxon>Cytophagales</taxon>
        <taxon>Hymenobacteraceae</taxon>
        <taxon>Hymenobacter</taxon>
    </lineage>
</organism>
<evidence type="ECO:0000313" key="2">
    <source>
        <dbReference type="Proteomes" id="UP000198310"/>
    </source>
</evidence>
<proteinExistence type="predicted"/>
<accession>A0A238W669</accession>
<dbReference type="Proteomes" id="UP000198310">
    <property type="component" value="Unassembled WGS sequence"/>
</dbReference>
<evidence type="ECO:0000313" key="1">
    <source>
        <dbReference type="EMBL" id="SNR42050.1"/>
    </source>
</evidence>
<name>A0A238W669_9BACT</name>
<dbReference type="AlphaFoldDB" id="A0A238W669"/>
<reference evidence="2" key="1">
    <citation type="submission" date="2017-06" db="EMBL/GenBank/DDBJ databases">
        <authorList>
            <person name="Varghese N."/>
            <person name="Submissions S."/>
        </authorList>
    </citation>
    <scope>NUCLEOTIDE SEQUENCE [LARGE SCALE GENOMIC DNA]</scope>
    <source>
        <strain evidence="2">DSM 28041</strain>
    </source>
</reference>
<sequence length="37" mass="4438">MILFWELALIHSFSFIYYLVDCLLYKNTLVMPLQALD</sequence>
<dbReference type="EMBL" id="FZNS01000002">
    <property type="protein sequence ID" value="SNR42050.1"/>
    <property type="molecule type" value="Genomic_DNA"/>
</dbReference>
<protein>
    <submittedName>
        <fullName evidence="1">Uncharacterized protein</fullName>
    </submittedName>
</protein>